<dbReference type="EMBL" id="MKIP01000058">
    <property type="protein sequence ID" value="OLP58158.1"/>
    <property type="molecule type" value="Genomic_DNA"/>
</dbReference>
<dbReference type="AlphaFoldDB" id="A0A1Q9ARZ6"/>
<evidence type="ECO:0000313" key="2">
    <source>
        <dbReference type="Proteomes" id="UP000186364"/>
    </source>
</evidence>
<dbReference type="Proteomes" id="UP000186364">
    <property type="component" value="Unassembled WGS sequence"/>
</dbReference>
<gene>
    <name evidence="1" type="ORF">BJF93_05905</name>
</gene>
<organism evidence="1 2">
    <name type="scientific">Xaviernesmea oryzae</name>
    <dbReference type="NCBI Taxonomy" id="464029"/>
    <lineage>
        <taxon>Bacteria</taxon>
        <taxon>Pseudomonadati</taxon>
        <taxon>Pseudomonadota</taxon>
        <taxon>Alphaproteobacteria</taxon>
        <taxon>Hyphomicrobiales</taxon>
        <taxon>Rhizobiaceae</taxon>
        <taxon>Rhizobium/Agrobacterium group</taxon>
        <taxon>Xaviernesmea</taxon>
    </lineage>
</organism>
<reference evidence="1 2" key="1">
    <citation type="submission" date="2016-09" db="EMBL/GenBank/DDBJ databases">
        <title>Rhizobium sp. nov., a novel species isolated from the rice rhizosphere.</title>
        <authorList>
            <person name="Zhao J."/>
            <person name="Zhang X."/>
        </authorList>
    </citation>
    <scope>NUCLEOTIDE SEQUENCE [LARGE SCALE GENOMIC DNA]</scope>
    <source>
        <strain evidence="1 2">1.7048</strain>
    </source>
</reference>
<keyword evidence="2" id="KW-1185">Reference proteome</keyword>
<name>A0A1Q9ARZ6_9HYPH</name>
<protein>
    <submittedName>
        <fullName evidence="1">Uncharacterized protein</fullName>
    </submittedName>
</protein>
<comment type="caution">
    <text evidence="1">The sequence shown here is derived from an EMBL/GenBank/DDBJ whole genome shotgun (WGS) entry which is preliminary data.</text>
</comment>
<sequence>MLFSIAEVAILIDIALFASIYVRQLPVRLAAHSLLTDDGDAVRCAEKLRFRHSRPCTVTQACGAVMHQLFRRHFKGSRPFQGA</sequence>
<accession>A0A1Q9ARZ6</accession>
<evidence type="ECO:0000313" key="1">
    <source>
        <dbReference type="EMBL" id="OLP58158.1"/>
    </source>
</evidence>
<proteinExistence type="predicted"/>